<evidence type="ECO:0000313" key="1">
    <source>
        <dbReference type="EMBL" id="SDN14495.1"/>
    </source>
</evidence>
<dbReference type="OrthoDB" id="150993at2"/>
<accession>A0A1G9Z0L0</accession>
<dbReference type="Pfam" id="PF09844">
    <property type="entry name" value="DUF2071"/>
    <property type="match status" value="1"/>
</dbReference>
<organism evidence="1 2">
    <name type="scientific">Streptomyces wuyuanensis</name>
    <dbReference type="NCBI Taxonomy" id="1196353"/>
    <lineage>
        <taxon>Bacteria</taxon>
        <taxon>Bacillati</taxon>
        <taxon>Actinomycetota</taxon>
        <taxon>Actinomycetes</taxon>
        <taxon>Kitasatosporales</taxon>
        <taxon>Streptomycetaceae</taxon>
        <taxon>Streptomyces</taxon>
    </lineage>
</organism>
<dbReference type="Proteomes" id="UP000199063">
    <property type="component" value="Unassembled WGS sequence"/>
</dbReference>
<sequence length="247" mass="27550">MHAPFRLLFPRQLPALTAGLSHQTYVHWPYPPDALRPLLPPGLRPDEFGGRAWVSLVALVMRSVHPLGLVPLPRGTFAQTNLRTYVRTRDGRSGVWFLSLDAGHPLMRVGRAFGVPYHWAELSVRRSADGRTLAYDGQRRGGHRRNPAYGPPGYRLTVREGAPVDAPSELDRWLTSRWSSFSRWAGMLWEARIEHPPWRLRTAEVLELRETLTAHAGLPAPGAPALVHTVEPMDGLRLGAARPAGRA</sequence>
<proteinExistence type="predicted"/>
<reference evidence="2" key="1">
    <citation type="submission" date="2016-10" db="EMBL/GenBank/DDBJ databases">
        <authorList>
            <person name="Varghese N."/>
            <person name="Submissions S."/>
        </authorList>
    </citation>
    <scope>NUCLEOTIDE SEQUENCE [LARGE SCALE GENOMIC DNA]</scope>
    <source>
        <strain evidence="2">CGMCC 4.7042</strain>
    </source>
</reference>
<dbReference type="PANTHER" id="PTHR39186:SF1">
    <property type="entry name" value="DUF2071 DOMAIN-CONTAINING PROTEIN"/>
    <property type="match status" value="1"/>
</dbReference>
<gene>
    <name evidence="1" type="ORF">SAMN05444921_12048</name>
</gene>
<dbReference type="SUPFAM" id="SSF160104">
    <property type="entry name" value="Acetoacetate decarboxylase-like"/>
    <property type="match status" value="1"/>
</dbReference>
<dbReference type="PANTHER" id="PTHR39186">
    <property type="entry name" value="DUF2071 FAMILY PROTEIN"/>
    <property type="match status" value="1"/>
</dbReference>
<dbReference type="Gene3D" id="2.40.400.10">
    <property type="entry name" value="Acetoacetate decarboxylase-like"/>
    <property type="match status" value="1"/>
</dbReference>
<dbReference type="InterPro" id="IPR018644">
    <property type="entry name" value="DUF2071"/>
</dbReference>
<dbReference type="GeneID" id="40832491"/>
<dbReference type="RefSeq" id="WP_093659049.1">
    <property type="nucleotide sequence ID" value="NZ_FNHI01000020.1"/>
</dbReference>
<dbReference type="AlphaFoldDB" id="A0A1G9Z0L0"/>
<keyword evidence="2" id="KW-1185">Reference proteome</keyword>
<evidence type="ECO:0008006" key="3">
    <source>
        <dbReference type="Google" id="ProtNLM"/>
    </source>
</evidence>
<protein>
    <recommendedName>
        <fullName evidence="3">DUF2071 domain-containing protein</fullName>
    </recommendedName>
</protein>
<evidence type="ECO:0000313" key="2">
    <source>
        <dbReference type="Proteomes" id="UP000199063"/>
    </source>
</evidence>
<dbReference type="InterPro" id="IPR023375">
    <property type="entry name" value="ADC_dom_sf"/>
</dbReference>
<name>A0A1G9Z0L0_9ACTN</name>
<dbReference type="EMBL" id="FNHI01000020">
    <property type="protein sequence ID" value="SDN14495.1"/>
    <property type="molecule type" value="Genomic_DNA"/>
</dbReference>